<keyword evidence="1" id="KW-1133">Transmembrane helix</keyword>
<reference evidence="2 3" key="1">
    <citation type="submission" date="2019-10" db="EMBL/GenBank/DDBJ databases">
        <title>Sequencing and Assembly of Multiple Reported Metal-Biooxidizing Members of the Extremely Thermoacidophilic Archaeal Family Sulfolobaceae.</title>
        <authorList>
            <person name="Counts J.A."/>
            <person name="Kelly R.M."/>
        </authorList>
    </citation>
    <scope>NUCLEOTIDE SEQUENCE [LARGE SCALE GENOMIC DNA]</scope>
    <source>
        <strain evidence="2 3">DSM 6482</strain>
    </source>
</reference>
<protein>
    <recommendedName>
        <fullName evidence="4">Thermopsin</fullName>
    </recommendedName>
</protein>
<evidence type="ECO:0008006" key="4">
    <source>
        <dbReference type="Google" id="ProtNLM"/>
    </source>
</evidence>
<feature type="transmembrane region" description="Helical" evidence="1">
    <location>
        <begin position="876"/>
        <end position="898"/>
    </location>
</feature>
<dbReference type="AlphaFoldDB" id="A0A6A9QMI8"/>
<organism evidence="2 3">
    <name type="scientific">Sulfuracidifex metallicus DSM 6482 = JCM 9184</name>
    <dbReference type="NCBI Taxonomy" id="523847"/>
    <lineage>
        <taxon>Archaea</taxon>
        <taxon>Thermoproteota</taxon>
        <taxon>Thermoprotei</taxon>
        <taxon>Sulfolobales</taxon>
        <taxon>Sulfolobaceae</taxon>
        <taxon>Sulfuracidifex</taxon>
    </lineage>
</organism>
<proteinExistence type="predicted"/>
<accession>A0A6A9QMI8</accession>
<evidence type="ECO:0000313" key="3">
    <source>
        <dbReference type="Proteomes" id="UP000470772"/>
    </source>
</evidence>
<dbReference type="Proteomes" id="UP000470772">
    <property type="component" value="Unassembled WGS sequence"/>
</dbReference>
<sequence>MKAHQTVLLLSLAFLLISLGVPVHASASSVTSQDSGNAIGMADIGVLQTSNGNLSYTTFTNAIIGRIQFNGGDFLSYNGTSYVNQASVQLDGVVKAGNQYFWVQNMPIIQSEGGGLYKIYLSDLVWNITQPGSNISTSIPIGGKGSLTTKNGVTFYEYKDNKPIITKTPFVLQLITSANETNNYMNLQFSYSFSNSSTIGIGEFDDFVLGIPQSPLFVIGGENPSGPNGFEMVISASNDFSTLYVNSWNSTMWSGYSYNGEFYTMPSAMSTSFGITGKVSQSHGISETWNNAMDYAVQSSGESTNGFLWNISTSASYSQGKLTVYVTPGDSMWKLTVKNAQTGLEVFSSQINGSSESFNFNANQGYYIADFQMMAGPSLIYTTQVDFSTNDYALVSVSTVVPHYYVNGIEEPSNSTVPVHLPSSICFPKTYQIGLGERLFFKYSLVDGVKEGNIVNITSPGTYTINATYVLQYEVGFPFNVTLTVNGVTENFKLGWINVDSTLNISNQTDYISNGTRAIITSPLSFKVETPINVTLQGHYIIQYLVKFPFNVTIIVDKSTYFVNSSWITKGYTVNLPTQIIPVKDGVRYYVEPSEFQVNEPITFPVAYVVQYLVRFPFNITVSVNGTVMNFAQSWINSSSIVVASLQQIHIAKGVMYNVSSFSFVVNKPMNYTPVYGVYYYVSLTTPIPVNINGENYTINSGYYLKGTHITFYSVFYVNSTERLLVRSNVSQLNLTEPSSISDSYIVQYLIHLPFNMTFSVNGKQETGQSSWVNSGSNVVVKPQFIYVNSTERYSVNGENFTVTAPRSVNLPYTVEYLANINGNRTWYPIGSVIKLQAPQGFFQVVTWQGTYQEPNGATIKVNGPITETSITSTNYVNVGIVTTIIILIIALTVAILLKRSKGGSGNTQK</sequence>
<keyword evidence="1" id="KW-0812">Transmembrane</keyword>
<keyword evidence="3" id="KW-1185">Reference proteome</keyword>
<comment type="caution">
    <text evidence="2">The sequence shown here is derived from an EMBL/GenBank/DDBJ whole genome shotgun (WGS) entry which is preliminary data.</text>
</comment>
<keyword evidence="1" id="KW-0472">Membrane</keyword>
<dbReference type="InterPro" id="IPR007981">
    <property type="entry name" value="Peptidase_A5"/>
</dbReference>
<evidence type="ECO:0000256" key="1">
    <source>
        <dbReference type="SAM" id="Phobius"/>
    </source>
</evidence>
<name>A0A6A9QMI8_SULME</name>
<evidence type="ECO:0000313" key="2">
    <source>
        <dbReference type="EMBL" id="MUN28928.1"/>
    </source>
</evidence>
<gene>
    <name evidence="2" type="ORF">GC250_05620</name>
</gene>
<dbReference type="Pfam" id="PF05317">
    <property type="entry name" value="Thermopsin"/>
    <property type="match status" value="1"/>
</dbReference>
<dbReference type="EMBL" id="WGGD01000005">
    <property type="protein sequence ID" value="MUN28928.1"/>
    <property type="molecule type" value="Genomic_DNA"/>
</dbReference>
<dbReference type="RefSeq" id="WP_156016508.1">
    <property type="nucleotide sequence ID" value="NZ_WGGD01000005.1"/>
</dbReference>